<dbReference type="OrthoDB" id="5522061at2759"/>
<gene>
    <name evidence="1" type="ORF">BDP27DRAFT_1380030</name>
</gene>
<keyword evidence="2" id="KW-1185">Reference proteome</keyword>
<comment type="caution">
    <text evidence="1">The sequence shown here is derived from an EMBL/GenBank/DDBJ whole genome shotgun (WGS) entry which is preliminary data.</text>
</comment>
<evidence type="ECO:0000313" key="1">
    <source>
        <dbReference type="EMBL" id="KAF9076517.1"/>
    </source>
</evidence>
<proteinExistence type="predicted"/>
<name>A0A9P5UES2_9AGAR</name>
<dbReference type="EMBL" id="JADNRY010000006">
    <property type="protein sequence ID" value="KAF9076517.1"/>
    <property type="molecule type" value="Genomic_DNA"/>
</dbReference>
<evidence type="ECO:0000313" key="2">
    <source>
        <dbReference type="Proteomes" id="UP000772434"/>
    </source>
</evidence>
<organism evidence="1 2">
    <name type="scientific">Rhodocollybia butyracea</name>
    <dbReference type="NCBI Taxonomy" id="206335"/>
    <lineage>
        <taxon>Eukaryota</taxon>
        <taxon>Fungi</taxon>
        <taxon>Dikarya</taxon>
        <taxon>Basidiomycota</taxon>
        <taxon>Agaricomycotina</taxon>
        <taxon>Agaricomycetes</taxon>
        <taxon>Agaricomycetidae</taxon>
        <taxon>Agaricales</taxon>
        <taxon>Marasmiineae</taxon>
        <taxon>Omphalotaceae</taxon>
        <taxon>Rhodocollybia</taxon>
    </lineage>
</organism>
<dbReference type="AlphaFoldDB" id="A0A9P5UES2"/>
<dbReference type="Proteomes" id="UP000772434">
    <property type="component" value="Unassembled WGS sequence"/>
</dbReference>
<reference evidence="1" key="1">
    <citation type="submission" date="2020-11" db="EMBL/GenBank/DDBJ databases">
        <authorList>
            <consortium name="DOE Joint Genome Institute"/>
            <person name="Ahrendt S."/>
            <person name="Riley R."/>
            <person name="Andreopoulos W."/>
            <person name="Labutti K."/>
            <person name="Pangilinan J."/>
            <person name="Ruiz-Duenas F.J."/>
            <person name="Barrasa J.M."/>
            <person name="Sanchez-Garcia M."/>
            <person name="Camarero S."/>
            <person name="Miyauchi S."/>
            <person name="Serrano A."/>
            <person name="Linde D."/>
            <person name="Babiker R."/>
            <person name="Drula E."/>
            <person name="Ayuso-Fernandez I."/>
            <person name="Pacheco R."/>
            <person name="Padilla G."/>
            <person name="Ferreira P."/>
            <person name="Barriuso J."/>
            <person name="Kellner H."/>
            <person name="Castanera R."/>
            <person name="Alfaro M."/>
            <person name="Ramirez L."/>
            <person name="Pisabarro A.G."/>
            <person name="Kuo A."/>
            <person name="Tritt A."/>
            <person name="Lipzen A."/>
            <person name="He G."/>
            <person name="Yan M."/>
            <person name="Ng V."/>
            <person name="Cullen D."/>
            <person name="Martin F."/>
            <person name="Rosso M.-N."/>
            <person name="Henrissat B."/>
            <person name="Hibbett D."/>
            <person name="Martinez A.T."/>
            <person name="Grigoriev I.V."/>
        </authorList>
    </citation>
    <scope>NUCLEOTIDE SEQUENCE</scope>
    <source>
        <strain evidence="1">AH 40177</strain>
    </source>
</reference>
<sequence>MITGEAKKRKKKTRAFSYSKPHAKDIDNFGLPTKPLWSVNELLSSYSKPELSASTFKRLHELSALIPPEEGTEEFEKLKRELEELVRLVEAVKLVNTEGVQTAESRPSLGDGALGAEEIEERAETGRELLKYASRTVDDLYVVEADKRR</sequence>
<accession>A0A9P5UES2</accession>
<protein>
    <submittedName>
        <fullName evidence="1">Uncharacterized protein</fullName>
    </submittedName>
</protein>